<feature type="compositionally biased region" description="Basic and acidic residues" evidence="1">
    <location>
        <begin position="360"/>
        <end position="371"/>
    </location>
</feature>
<dbReference type="Pfam" id="PF11489">
    <property type="entry name" value="Aim21"/>
    <property type="match status" value="1"/>
</dbReference>
<feature type="compositionally biased region" description="Pro residues" evidence="1">
    <location>
        <begin position="684"/>
        <end position="695"/>
    </location>
</feature>
<dbReference type="InterPro" id="IPR021582">
    <property type="entry name" value="Aim21"/>
</dbReference>
<dbReference type="RefSeq" id="XP_040638261.1">
    <property type="nucleotide sequence ID" value="XM_040779031.1"/>
</dbReference>
<feature type="region of interest" description="Disordered" evidence="1">
    <location>
        <begin position="1"/>
        <end position="812"/>
    </location>
</feature>
<evidence type="ECO:0000256" key="1">
    <source>
        <dbReference type="SAM" id="MobiDB-lite"/>
    </source>
</evidence>
<feature type="compositionally biased region" description="Polar residues" evidence="1">
    <location>
        <begin position="67"/>
        <end position="77"/>
    </location>
</feature>
<name>A0A017SC36_ASPRC</name>
<feature type="compositionally biased region" description="Basic and acidic residues" evidence="1">
    <location>
        <begin position="476"/>
        <end position="486"/>
    </location>
</feature>
<feature type="compositionally biased region" description="Basic and acidic residues" evidence="1">
    <location>
        <begin position="835"/>
        <end position="845"/>
    </location>
</feature>
<dbReference type="OrthoDB" id="5386574at2759"/>
<dbReference type="EMBL" id="KK088425">
    <property type="protein sequence ID" value="EYE94573.1"/>
    <property type="molecule type" value="Genomic_DNA"/>
</dbReference>
<feature type="compositionally biased region" description="Basic and acidic residues" evidence="1">
    <location>
        <begin position="620"/>
        <end position="638"/>
    </location>
</feature>
<evidence type="ECO:0008006" key="4">
    <source>
        <dbReference type="Google" id="ProtNLM"/>
    </source>
</evidence>
<dbReference type="AlphaFoldDB" id="A0A017SC36"/>
<feature type="compositionally biased region" description="Basic and acidic residues" evidence="1">
    <location>
        <begin position="701"/>
        <end position="716"/>
    </location>
</feature>
<dbReference type="GeneID" id="63694155"/>
<keyword evidence="3" id="KW-1185">Reference proteome</keyword>
<feature type="compositionally biased region" description="Polar residues" evidence="1">
    <location>
        <begin position="532"/>
        <end position="547"/>
    </location>
</feature>
<gene>
    <name evidence="2" type="ORF">EURHEDRAFT_378036</name>
</gene>
<feature type="compositionally biased region" description="Low complexity" evidence="1">
    <location>
        <begin position="785"/>
        <end position="805"/>
    </location>
</feature>
<sequence length="997" mass="108745">MSTQPPAIPPRPSRTPQQQQLQQGPPPTSVLDGPKIPPRPNKLIERSMSPLRQNYAPSPLNEKPGSSGLSRTTSNDQVPRPASVTIPSLGEEGIEYEDLSVEKPAEDPETRNVGSELKLHAPKPSLPTSSATAKVQAVTRTDSRQAAAAGIGAETPGSEEQHERSGRPLHSRTISSREESSTASADRYNEEHGIPEIGQRVPMYPNAGDVQAPSPAPHHLEHGQRPGRSQHRVRSSREASLPPGSYGLHGHGVHNNDKFEKAWYQKHPDEYAKEEQNQHAPGGTPKPDWALSSDDLNKIVRGSAVTGSGLGTSPAVTGTPKEEVGYMASDEYTQRMASPAPDRSARPAVESPLRKMSHPTTEKESKQETTHDSGVIHVDEPYHHSHHPDGFAPTPAPEEQAKPGDDEHEEEEPILAADEVRPESAFQHPAVSPTLERGDSFDEFRNQTPSTGHSRSNSRSTSNHGRPALARWTSRGSEREDPHTPLEDVAEYEPLFPEDKNMEKKPVSTAERFKQRPELKHRFPSQDIWEDSPNSLQLHATVTTPDTQKLESFETPEQESIRRSQAASVDPHEVATHILESEEHKENDTKRPDLSKQRFPSKDVWEDAPDSQQLVTTVKASEEAPREVPQEAPKENPKEGLTSPDVPKKPSIPARPARRPQLTPPAVDPSTKPGTSPTEKRQPPSIPGRPKPQIPTRPAKKSPEEPKKEEPKDATAKPKPPVPARPGGSKIAALKAGFLTDLNSRLQGGPPKPQEKKKEEEPAEKKPLQDARKGRARGPARRKPAPAATLPTTATTTTKTVGAKPPAAPEVKIADVWNIWQINEGGQLVVSGQDVSKKPEPEPKPSPEPLQAVTTQSEEPKPESLKPEIPPMAPELSKNVAGEPTDLVPSPEPTKTPEARLEKKPEPVVEPVTKQEEEESPLAEPEIPTTAKSPTTSPITDTPNAEIPAFDPKIIEPRETNKPSDASPELKLEKTVESMAASADGKRESDGDIQIDQ</sequence>
<feature type="compositionally biased region" description="Pro residues" evidence="1">
    <location>
        <begin position="1"/>
        <end position="13"/>
    </location>
</feature>
<feature type="compositionally biased region" description="Polar residues" evidence="1">
    <location>
        <begin position="610"/>
        <end position="619"/>
    </location>
</feature>
<feature type="compositionally biased region" description="Low complexity" evidence="1">
    <location>
        <begin position="14"/>
        <end position="23"/>
    </location>
</feature>
<feature type="compositionally biased region" description="Low complexity" evidence="1">
    <location>
        <begin position="450"/>
        <end position="465"/>
    </location>
</feature>
<evidence type="ECO:0000313" key="3">
    <source>
        <dbReference type="Proteomes" id="UP000019804"/>
    </source>
</evidence>
<feature type="compositionally biased region" description="Basic and acidic residues" evidence="1">
    <location>
        <begin position="254"/>
        <end position="277"/>
    </location>
</feature>
<feature type="compositionally biased region" description="Polar residues" evidence="1">
    <location>
        <begin position="930"/>
        <end position="943"/>
    </location>
</feature>
<feature type="region of interest" description="Disordered" evidence="1">
    <location>
        <begin position="830"/>
        <end position="997"/>
    </location>
</feature>
<dbReference type="STRING" id="1388766.A0A017SC36"/>
<proteinExistence type="predicted"/>
<feature type="compositionally biased region" description="Basic and acidic residues" evidence="1">
    <location>
        <begin position="953"/>
        <end position="976"/>
    </location>
</feature>
<dbReference type="Proteomes" id="UP000019804">
    <property type="component" value="Unassembled WGS sequence"/>
</dbReference>
<feature type="compositionally biased region" description="Low complexity" evidence="1">
    <location>
        <begin position="337"/>
        <end position="348"/>
    </location>
</feature>
<feature type="compositionally biased region" description="Basic and acidic residues" evidence="1">
    <location>
        <begin position="497"/>
        <end position="521"/>
    </location>
</feature>
<feature type="compositionally biased region" description="Basic and acidic residues" evidence="1">
    <location>
        <begin position="895"/>
        <end position="907"/>
    </location>
</feature>
<dbReference type="PRINTS" id="PR01217">
    <property type="entry name" value="PRICHEXTENSN"/>
</dbReference>
<evidence type="ECO:0000313" key="2">
    <source>
        <dbReference type="EMBL" id="EYE94573.1"/>
    </source>
</evidence>
<feature type="compositionally biased region" description="Basic and acidic residues" evidence="1">
    <location>
        <begin position="100"/>
        <end position="110"/>
    </location>
</feature>
<feature type="compositionally biased region" description="Basic and acidic residues" evidence="1">
    <location>
        <begin position="377"/>
        <end position="389"/>
    </location>
</feature>
<dbReference type="HOGENOM" id="CLU_009400_0_0_1"/>
<feature type="compositionally biased region" description="Basic residues" evidence="1">
    <location>
        <begin position="774"/>
        <end position="784"/>
    </location>
</feature>
<feature type="compositionally biased region" description="Basic and acidic residues" evidence="1">
    <location>
        <begin position="570"/>
        <end position="605"/>
    </location>
</feature>
<feature type="compositionally biased region" description="Basic and acidic residues" evidence="1">
    <location>
        <begin position="753"/>
        <end position="773"/>
    </location>
</feature>
<accession>A0A017SC36</accession>
<protein>
    <recommendedName>
        <fullName evidence="4">Altered inheritance of mitochondria protein 21</fullName>
    </recommendedName>
</protein>
<feature type="compositionally biased region" description="Basic and acidic residues" evidence="1">
    <location>
        <begin position="436"/>
        <end position="445"/>
    </location>
</feature>
<organism evidence="2 3">
    <name type="scientific">Aspergillus ruber (strain CBS 135680)</name>
    <dbReference type="NCBI Taxonomy" id="1388766"/>
    <lineage>
        <taxon>Eukaryota</taxon>
        <taxon>Fungi</taxon>
        <taxon>Dikarya</taxon>
        <taxon>Ascomycota</taxon>
        <taxon>Pezizomycotina</taxon>
        <taxon>Eurotiomycetes</taxon>
        <taxon>Eurotiomycetidae</taxon>
        <taxon>Eurotiales</taxon>
        <taxon>Aspergillaceae</taxon>
        <taxon>Aspergillus</taxon>
        <taxon>Aspergillus subgen. Aspergillus</taxon>
    </lineage>
</organism>
<reference evidence="3" key="1">
    <citation type="journal article" date="2014" name="Nat. Commun.">
        <title>Genomic adaptations of the halophilic Dead Sea filamentous fungus Eurotium rubrum.</title>
        <authorList>
            <person name="Kis-Papo T."/>
            <person name="Weig A.R."/>
            <person name="Riley R."/>
            <person name="Persoh D."/>
            <person name="Salamov A."/>
            <person name="Sun H."/>
            <person name="Lipzen A."/>
            <person name="Wasser S.P."/>
            <person name="Rambold G."/>
            <person name="Grigoriev I.V."/>
            <person name="Nevo E."/>
        </authorList>
    </citation>
    <scope>NUCLEOTIDE SEQUENCE [LARGE SCALE GENOMIC DNA]</scope>
    <source>
        <strain evidence="3">CBS 135680</strain>
    </source>
</reference>